<name>A0A096CVP6_9BACT</name>
<evidence type="ECO:0000313" key="3">
    <source>
        <dbReference type="Proteomes" id="UP000029538"/>
    </source>
</evidence>
<dbReference type="AlphaFoldDB" id="A0A096CVP6"/>
<dbReference type="Gene3D" id="3.40.710.10">
    <property type="entry name" value="DD-peptidase/beta-lactamase superfamily"/>
    <property type="match status" value="1"/>
</dbReference>
<gene>
    <name evidence="2" type="ORF">HMPREF0654_05775</name>
</gene>
<sequence>MKRYLTLAVCFVLMAMLTSCIVFREMRALVKHAPSIRDGRLFAHDTIANDAKNMFHFAELPLHQRVLDTLKLTFANYKKPVKDKTFAEYTCMDGGASAFIIIQNDTIKYEHYNGWLKKLGHSNIFSVSKSVTALMCGIAVKEGKIRSIDDCVTDYVPELRNADEHFQRLTIRHLLNMQAGLKYSENYSNPFCSMALLYFGHNALKRIKKLKFKDEPGTKYEYNSMTTAILSYVLERATGVKYADYLSEKLWKPLGMETQATVTLDSKKHRNAKSYGGINTNVRDLAKIGRLVLNQGSWNGKQIVDSAWIAQMYVPAMKESKDKYSLGWYNFSKSKAICAIGLFGQTIFVYPKYNVVAVRLGENKRCQYDVLVRDVVDLFAKKGVKW</sequence>
<accession>A0A096CVP6</accession>
<feature type="domain" description="Beta-lactamase-related" evidence="1">
    <location>
        <begin position="99"/>
        <end position="360"/>
    </location>
</feature>
<protein>
    <submittedName>
        <fullName evidence="2">Beta-lactamase</fullName>
    </submittedName>
</protein>
<evidence type="ECO:0000313" key="2">
    <source>
        <dbReference type="EMBL" id="KGF49319.1"/>
    </source>
</evidence>
<dbReference type="PANTHER" id="PTHR43283">
    <property type="entry name" value="BETA-LACTAMASE-RELATED"/>
    <property type="match status" value="1"/>
</dbReference>
<dbReference type="InterPro" id="IPR001466">
    <property type="entry name" value="Beta-lactam-related"/>
</dbReference>
<evidence type="ECO:0000259" key="1">
    <source>
        <dbReference type="Pfam" id="PF00144"/>
    </source>
</evidence>
<dbReference type="SUPFAM" id="SSF56601">
    <property type="entry name" value="beta-lactamase/transpeptidase-like"/>
    <property type="match status" value="1"/>
</dbReference>
<comment type="caution">
    <text evidence="2">The sequence shown here is derived from an EMBL/GenBank/DDBJ whole genome shotgun (WGS) entry which is preliminary data.</text>
</comment>
<dbReference type="InterPro" id="IPR012338">
    <property type="entry name" value="Beta-lactam/transpept-like"/>
</dbReference>
<reference evidence="2 3" key="1">
    <citation type="submission" date="2014-07" db="EMBL/GenBank/DDBJ databases">
        <authorList>
            <person name="McCorrison J."/>
            <person name="Sanka R."/>
            <person name="Torralba M."/>
            <person name="Gillis M."/>
            <person name="Haft D.H."/>
            <person name="Methe B."/>
            <person name="Sutton G."/>
            <person name="Nelson K.E."/>
        </authorList>
    </citation>
    <scope>NUCLEOTIDE SEQUENCE [LARGE SCALE GENOMIC DNA]</scope>
    <source>
        <strain evidence="2 3">DNF00882</strain>
    </source>
</reference>
<organism evidence="2 3">
    <name type="scientific">Prevotella disiens DNF00882</name>
    <dbReference type="NCBI Taxonomy" id="1401075"/>
    <lineage>
        <taxon>Bacteria</taxon>
        <taxon>Pseudomonadati</taxon>
        <taxon>Bacteroidota</taxon>
        <taxon>Bacteroidia</taxon>
        <taxon>Bacteroidales</taxon>
        <taxon>Prevotellaceae</taxon>
        <taxon>Prevotella</taxon>
    </lineage>
</organism>
<dbReference type="EMBL" id="JRNR01000052">
    <property type="protein sequence ID" value="KGF49319.1"/>
    <property type="molecule type" value="Genomic_DNA"/>
</dbReference>
<dbReference type="Pfam" id="PF00144">
    <property type="entry name" value="Beta-lactamase"/>
    <property type="match status" value="1"/>
</dbReference>
<proteinExistence type="predicted"/>
<dbReference type="PROSITE" id="PS51257">
    <property type="entry name" value="PROKAR_LIPOPROTEIN"/>
    <property type="match status" value="1"/>
</dbReference>
<dbReference type="InterPro" id="IPR050789">
    <property type="entry name" value="Diverse_Enzym_Activities"/>
</dbReference>
<dbReference type="PANTHER" id="PTHR43283:SF7">
    <property type="entry name" value="BETA-LACTAMASE-RELATED DOMAIN-CONTAINING PROTEIN"/>
    <property type="match status" value="1"/>
</dbReference>
<dbReference type="Proteomes" id="UP000029538">
    <property type="component" value="Unassembled WGS sequence"/>
</dbReference>
<dbReference type="RefSeq" id="WP_004357779.1">
    <property type="nucleotide sequence ID" value="NZ_JRNR01000052.1"/>
</dbReference>